<organism evidence="1 2">
    <name type="scientific">Paenibacillus aceti</name>
    <dbReference type="NCBI Taxonomy" id="1820010"/>
    <lineage>
        <taxon>Bacteria</taxon>
        <taxon>Bacillati</taxon>
        <taxon>Bacillota</taxon>
        <taxon>Bacilli</taxon>
        <taxon>Bacillales</taxon>
        <taxon>Paenibacillaceae</taxon>
        <taxon>Paenibacillus</taxon>
    </lineage>
</organism>
<protein>
    <submittedName>
        <fullName evidence="1">Uncharacterized protein</fullName>
    </submittedName>
</protein>
<name>A0ABQ1W145_9BACL</name>
<dbReference type="EMBL" id="BMIW01000026">
    <property type="protein sequence ID" value="GGG08683.1"/>
    <property type="molecule type" value="Genomic_DNA"/>
</dbReference>
<keyword evidence="2" id="KW-1185">Reference proteome</keyword>
<dbReference type="RefSeq" id="WP_120464065.1">
    <property type="nucleotide sequence ID" value="NZ_BMIW01000026.1"/>
</dbReference>
<gene>
    <name evidence="1" type="ORF">GCM10010913_33050</name>
</gene>
<sequence length="146" mass="16474">MRPLFQVITVNFGPEKLVAINYFDENGAHADQHIGAVGDDEELALIDAVLGTVHVHKLDTVDIETDNDTLFKLFLAVPGVNVSLTSRHNLSALYRQFEPDSPIYPILAELYEPEEEEGAEDTEEPMPENPNRWARIINFIRGVFKQ</sequence>
<evidence type="ECO:0000313" key="2">
    <source>
        <dbReference type="Proteomes" id="UP000608420"/>
    </source>
</evidence>
<evidence type="ECO:0000313" key="1">
    <source>
        <dbReference type="EMBL" id="GGG08683.1"/>
    </source>
</evidence>
<proteinExistence type="predicted"/>
<comment type="caution">
    <text evidence="1">The sequence shown here is derived from an EMBL/GenBank/DDBJ whole genome shotgun (WGS) entry which is preliminary data.</text>
</comment>
<accession>A0ABQ1W145</accession>
<dbReference type="Proteomes" id="UP000608420">
    <property type="component" value="Unassembled WGS sequence"/>
</dbReference>
<reference evidence="2" key="1">
    <citation type="journal article" date="2019" name="Int. J. Syst. Evol. Microbiol.">
        <title>The Global Catalogue of Microorganisms (GCM) 10K type strain sequencing project: providing services to taxonomists for standard genome sequencing and annotation.</title>
        <authorList>
            <consortium name="The Broad Institute Genomics Platform"/>
            <consortium name="The Broad Institute Genome Sequencing Center for Infectious Disease"/>
            <person name="Wu L."/>
            <person name="Ma J."/>
        </authorList>
    </citation>
    <scope>NUCLEOTIDE SEQUENCE [LARGE SCALE GENOMIC DNA]</scope>
    <source>
        <strain evidence="2">CGMCC 1.15420</strain>
    </source>
</reference>